<evidence type="ECO:0000313" key="7">
    <source>
        <dbReference type="Proteomes" id="UP001501371"/>
    </source>
</evidence>
<dbReference type="SUPFAM" id="SSF52151">
    <property type="entry name" value="FabD/lysophospholipase-like"/>
    <property type="match status" value="1"/>
</dbReference>
<dbReference type="InterPro" id="IPR001227">
    <property type="entry name" value="Ac_transferase_dom_sf"/>
</dbReference>
<proteinExistence type="predicted"/>
<dbReference type="InterPro" id="IPR050858">
    <property type="entry name" value="Mal-CoA-ACP_Trans/PKS_FabD"/>
</dbReference>
<gene>
    <name evidence="6" type="primary">fabD</name>
    <name evidence="6" type="ORF">GCM10009654_23810</name>
</gene>
<comment type="caution">
    <text evidence="6">The sequence shown here is derived from an EMBL/GenBank/DDBJ whole genome shotgun (WGS) entry which is preliminary data.</text>
</comment>
<evidence type="ECO:0000256" key="4">
    <source>
        <dbReference type="ARBA" id="ARBA00048462"/>
    </source>
</evidence>
<sequence length="321" mass="33641">MSVLDDISAGRYALLFPGAGSQLPAMARRLCRSFGSAVDVLRRAHEATGLDLLRLCRDGTPAELAPPEVAHPAIVATALAGSAALREHTGTRWAPPALVGGHSLGHFAALVEAGALGFHDALRIVARRARLMGEETRRRPGLMASLSGPEPGRVADWCAACPPDLGVVVPGCFNGPARTVVSGDTAAVRWVTARAVREEDVWVRELTAGVASHSPLMDPVQRALAPRLAAVPLAAPTVPVLLGSDGRAARRTGELREDLLRQLSAPVRWNDAMRTVVGAGVTTVLDTGPGQVLAKAALLHPEPVAVALNFMRPLEKAVPLP</sequence>
<dbReference type="Proteomes" id="UP001501371">
    <property type="component" value="Unassembled WGS sequence"/>
</dbReference>
<dbReference type="EC" id="2.3.1.39" evidence="1"/>
<feature type="domain" description="Malonyl-CoA:ACP transacylase (MAT)" evidence="5">
    <location>
        <begin position="15"/>
        <end position="310"/>
    </location>
</feature>
<accession>A0ABN1UTK2</accession>
<evidence type="ECO:0000313" key="6">
    <source>
        <dbReference type="EMBL" id="GAA1166139.1"/>
    </source>
</evidence>
<keyword evidence="3" id="KW-0012">Acyltransferase</keyword>
<dbReference type="SMART" id="SM00827">
    <property type="entry name" value="PKS_AT"/>
    <property type="match status" value="1"/>
</dbReference>
<dbReference type="Gene3D" id="3.40.366.10">
    <property type="entry name" value="Malonyl-Coenzyme A Acyl Carrier Protein, domain 2"/>
    <property type="match status" value="1"/>
</dbReference>
<dbReference type="EMBL" id="BAAAKV010000017">
    <property type="protein sequence ID" value="GAA1166139.1"/>
    <property type="molecule type" value="Genomic_DNA"/>
</dbReference>
<keyword evidence="2" id="KW-0808">Transferase</keyword>
<dbReference type="Pfam" id="PF00698">
    <property type="entry name" value="Acyl_transf_1"/>
    <property type="match status" value="1"/>
</dbReference>
<dbReference type="SUPFAM" id="SSF55048">
    <property type="entry name" value="Probable ACP-binding domain of malonyl-CoA ACP transacylase"/>
    <property type="match status" value="1"/>
</dbReference>
<dbReference type="InterPro" id="IPR016035">
    <property type="entry name" value="Acyl_Trfase/lysoPLipase"/>
</dbReference>
<name>A0ABN1UTK2_9ACTN</name>
<keyword evidence="7" id="KW-1185">Reference proteome</keyword>
<dbReference type="InterPro" id="IPR016036">
    <property type="entry name" value="Malonyl_transacylase_ACP-bd"/>
</dbReference>
<comment type="catalytic activity">
    <reaction evidence="4">
        <text>holo-[ACP] + malonyl-CoA = malonyl-[ACP] + CoA</text>
        <dbReference type="Rhea" id="RHEA:41792"/>
        <dbReference type="Rhea" id="RHEA-COMP:9623"/>
        <dbReference type="Rhea" id="RHEA-COMP:9685"/>
        <dbReference type="ChEBI" id="CHEBI:57287"/>
        <dbReference type="ChEBI" id="CHEBI:57384"/>
        <dbReference type="ChEBI" id="CHEBI:64479"/>
        <dbReference type="ChEBI" id="CHEBI:78449"/>
        <dbReference type="EC" id="2.3.1.39"/>
    </reaction>
</comment>
<dbReference type="InterPro" id="IPR014043">
    <property type="entry name" value="Acyl_transferase_dom"/>
</dbReference>
<evidence type="ECO:0000256" key="1">
    <source>
        <dbReference type="ARBA" id="ARBA00013258"/>
    </source>
</evidence>
<dbReference type="RefSeq" id="WP_344274238.1">
    <property type="nucleotide sequence ID" value="NZ_BAAAKV010000017.1"/>
</dbReference>
<evidence type="ECO:0000256" key="2">
    <source>
        <dbReference type="ARBA" id="ARBA00022679"/>
    </source>
</evidence>
<protein>
    <recommendedName>
        <fullName evidence="1">[acyl-carrier-protein] S-malonyltransferase</fullName>
        <ecNumber evidence="1">2.3.1.39</ecNumber>
    </recommendedName>
</protein>
<reference evidence="6 7" key="1">
    <citation type="journal article" date="2019" name="Int. J. Syst. Evol. Microbiol.">
        <title>The Global Catalogue of Microorganisms (GCM) 10K type strain sequencing project: providing services to taxonomists for standard genome sequencing and annotation.</title>
        <authorList>
            <consortium name="The Broad Institute Genomics Platform"/>
            <consortium name="The Broad Institute Genome Sequencing Center for Infectious Disease"/>
            <person name="Wu L."/>
            <person name="Ma J."/>
        </authorList>
    </citation>
    <scope>NUCLEOTIDE SEQUENCE [LARGE SCALE GENOMIC DNA]</scope>
    <source>
        <strain evidence="6 7">JCM 12696</strain>
    </source>
</reference>
<organism evidence="6 7">
    <name type="scientific">Streptomyces hebeiensis</name>
    <dbReference type="NCBI Taxonomy" id="229486"/>
    <lineage>
        <taxon>Bacteria</taxon>
        <taxon>Bacillati</taxon>
        <taxon>Actinomycetota</taxon>
        <taxon>Actinomycetes</taxon>
        <taxon>Kitasatosporales</taxon>
        <taxon>Streptomycetaceae</taxon>
        <taxon>Streptomyces</taxon>
    </lineage>
</organism>
<dbReference type="Gene3D" id="3.30.70.250">
    <property type="entry name" value="Malonyl-CoA ACP transacylase, ACP-binding"/>
    <property type="match status" value="1"/>
</dbReference>
<evidence type="ECO:0000256" key="3">
    <source>
        <dbReference type="ARBA" id="ARBA00023315"/>
    </source>
</evidence>
<dbReference type="PANTHER" id="PTHR42681">
    <property type="entry name" value="MALONYL-COA-ACYL CARRIER PROTEIN TRANSACYLASE, MITOCHONDRIAL"/>
    <property type="match status" value="1"/>
</dbReference>
<evidence type="ECO:0000259" key="5">
    <source>
        <dbReference type="SMART" id="SM00827"/>
    </source>
</evidence>
<dbReference type="PANTHER" id="PTHR42681:SF1">
    <property type="entry name" value="MALONYL-COA-ACYL CARRIER PROTEIN TRANSACYLASE, MITOCHONDRIAL"/>
    <property type="match status" value="1"/>
</dbReference>